<dbReference type="CDD" id="cd04301">
    <property type="entry name" value="NAT_SF"/>
    <property type="match status" value="1"/>
</dbReference>
<name>A0A6A6ZUD8_9PLEO</name>
<dbReference type="AlphaFoldDB" id="A0A6A6ZUD8"/>
<dbReference type="GO" id="GO:0016747">
    <property type="term" value="F:acyltransferase activity, transferring groups other than amino-acyl groups"/>
    <property type="evidence" value="ECO:0007669"/>
    <property type="project" value="InterPro"/>
</dbReference>
<organism evidence="2 3">
    <name type="scientific">Ophiobolus disseminans</name>
    <dbReference type="NCBI Taxonomy" id="1469910"/>
    <lineage>
        <taxon>Eukaryota</taxon>
        <taxon>Fungi</taxon>
        <taxon>Dikarya</taxon>
        <taxon>Ascomycota</taxon>
        <taxon>Pezizomycotina</taxon>
        <taxon>Dothideomycetes</taxon>
        <taxon>Pleosporomycetidae</taxon>
        <taxon>Pleosporales</taxon>
        <taxon>Pleosporineae</taxon>
        <taxon>Phaeosphaeriaceae</taxon>
        <taxon>Ophiobolus</taxon>
    </lineage>
</organism>
<dbReference type="EMBL" id="MU006230">
    <property type="protein sequence ID" value="KAF2824463.1"/>
    <property type="molecule type" value="Genomic_DNA"/>
</dbReference>
<gene>
    <name evidence="2" type="ORF">CC86DRAFT_408539</name>
</gene>
<keyword evidence="3" id="KW-1185">Reference proteome</keyword>
<sequence length="240" mass="26721">MAPMAPSDVRYTIIRFPPASPHIAELVAKFRDTKLAALKNDPGSFVQRYDIESLLPLSIWHDRLASVSTLLICVENSGPEPHSKETLLMGKWVGIAAAMGPVDHKSYHTAFSAAIPPEPISPDVEARWHVYDLYVTPNHRGRGIANMLRDNLLAILAQNTLALGMQKARLRLIVNPKTTWLVEEYRLSGFVDHVRVSLKEGFMASGWHDSVPGDTGSTEQLRTMWDTRIGLAMEKIMDVA</sequence>
<evidence type="ECO:0000313" key="2">
    <source>
        <dbReference type="EMBL" id="KAF2824463.1"/>
    </source>
</evidence>
<accession>A0A6A6ZUD8</accession>
<protein>
    <recommendedName>
        <fullName evidence="1">N-acetyltransferase domain-containing protein</fullName>
    </recommendedName>
</protein>
<dbReference type="InterPro" id="IPR016181">
    <property type="entry name" value="Acyl_CoA_acyltransferase"/>
</dbReference>
<proteinExistence type="predicted"/>
<evidence type="ECO:0000313" key="3">
    <source>
        <dbReference type="Proteomes" id="UP000799424"/>
    </source>
</evidence>
<dbReference type="OrthoDB" id="41532at2759"/>
<dbReference type="SUPFAM" id="SSF55729">
    <property type="entry name" value="Acyl-CoA N-acyltransferases (Nat)"/>
    <property type="match status" value="1"/>
</dbReference>
<reference evidence="2" key="1">
    <citation type="journal article" date="2020" name="Stud. Mycol.">
        <title>101 Dothideomycetes genomes: a test case for predicting lifestyles and emergence of pathogens.</title>
        <authorList>
            <person name="Haridas S."/>
            <person name="Albert R."/>
            <person name="Binder M."/>
            <person name="Bloem J."/>
            <person name="Labutti K."/>
            <person name="Salamov A."/>
            <person name="Andreopoulos B."/>
            <person name="Baker S."/>
            <person name="Barry K."/>
            <person name="Bills G."/>
            <person name="Bluhm B."/>
            <person name="Cannon C."/>
            <person name="Castanera R."/>
            <person name="Culley D."/>
            <person name="Daum C."/>
            <person name="Ezra D."/>
            <person name="Gonzalez J."/>
            <person name="Henrissat B."/>
            <person name="Kuo A."/>
            <person name="Liang C."/>
            <person name="Lipzen A."/>
            <person name="Lutzoni F."/>
            <person name="Magnuson J."/>
            <person name="Mondo S."/>
            <person name="Nolan M."/>
            <person name="Ohm R."/>
            <person name="Pangilinan J."/>
            <person name="Park H.-J."/>
            <person name="Ramirez L."/>
            <person name="Alfaro M."/>
            <person name="Sun H."/>
            <person name="Tritt A."/>
            <person name="Yoshinaga Y."/>
            <person name="Zwiers L.-H."/>
            <person name="Turgeon B."/>
            <person name="Goodwin S."/>
            <person name="Spatafora J."/>
            <person name="Crous P."/>
            <person name="Grigoriev I."/>
        </authorList>
    </citation>
    <scope>NUCLEOTIDE SEQUENCE</scope>
    <source>
        <strain evidence="2">CBS 113818</strain>
    </source>
</reference>
<dbReference type="Pfam" id="PF00583">
    <property type="entry name" value="Acetyltransf_1"/>
    <property type="match status" value="1"/>
</dbReference>
<feature type="domain" description="N-acetyltransferase" evidence="1">
    <location>
        <begin position="124"/>
        <end position="159"/>
    </location>
</feature>
<dbReference type="Proteomes" id="UP000799424">
    <property type="component" value="Unassembled WGS sequence"/>
</dbReference>
<evidence type="ECO:0000259" key="1">
    <source>
        <dbReference type="Pfam" id="PF00583"/>
    </source>
</evidence>
<dbReference type="Gene3D" id="3.40.630.30">
    <property type="match status" value="1"/>
</dbReference>
<dbReference type="InterPro" id="IPR000182">
    <property type="entry name" value="GNAT_dom"/>
</dbReference>